<dbReference type="EMBL" id="AP021888">
    <property type="protein sequence ID" value="BBP42503.1"/>
    <property type="molecule type" value="Genomic_DNA"/>
</dbReference>
<protein>
    <submittedName>
        <fullName evidence="1">Uncharacterized protein</fullName>
    </submittedName>
</protein>
<dbReference type="Proteomes" id="UP000501466">
    <property type="component" value="Chromosome"/>
</dbReference>
<organism evidence="1 3">
    <name type="scientific">Thiosulfativibrio zosterae</name>
    <dbReference type="NCBI Taxonomy" id="2675053"/>
    <lineage>
        <taxon>Bacteria</taxon>
        <taxon>Pseudomonadati</taxon>
        <taxon>Pseudomonadota</taxon>
        <taxon>Gammaproteobacteria</taxon>
        <taxon>Thiotrichales</taxon>
        <taxon>Piscirickettsiaceae</taxon>
        <taxon>Thiosulfativibrio</taxon>
    </lineage>
</organism>
<dbReference type="KEGG" id="tzo:THMIRHAT_02490"/>
<keyword evidence="3" id="KW-1185">Reference proteome</keyword>
<evidence type="ECO:0000313" key="2">
    <source>
        <dbReference type="EMBL" id="BBP44079.1"/>
    </source>
</evidence>
<name>A0A6F8PK72_9GAMM</name>
<reference evidence="3" key="1">
    <citation type="submission" date="2019-11" db="EMBL/GenBank/DDBJ databases">
        <title>Isolation and characterization of two novel species in the genus Thiomicrorhabdus.</title>
        <authorList>
            <person name="Mochizuki J."/>
            <person name="Kojima H."/>
            <person name="Fukui M."/>
        </authorList>
    </citation>
    <scope>NUCLEOTIDE SEQUENCE [LARGE SCALE GENOMIC DNA]</scope>
    <source>
        <strain evidence="3">AkT22</strain>
    </source>
</reference>
<reference evidence="1" key="2">
    <citation type="journal article" date="2021" name="Arch.">
        <title>Thiosulfativibrio zosterae gen. nov., sp. nov., and Thiosulfatimonas sediminis gen. nov., sp. nov.</title>
        <authorList>
            <person name="Mochizuki J."/>
            <person name="Kojima H."/>
            <person name="Fukui M."/>
        </authorList>
    </citation>
    <scope>NUCLEOTIDE SEQUENCE</scope>
    <source>
        <strain evidence="1">AkT22</strain>
    </source>
</reference>
<dbReference type="AlphaFoldDB" id="A0A6F8PK72"/>
<proteinExistence type="predicted"/>
<evidence type="ECO:0000313" key="3">
    <source>
        <dbReference type="Proteomes" id="UP000501466"/>
    </source>
</evidence>
<accession>A0A6F8PK72</accession>
<dbReference type="EMBL" id="AP021888">
    <property type="protein sequence ID" value="BBP44079.1"/>
    <property type="molecule type" value="Genomic_DNA"/>
</dbReference>
<sequence length="55" mass="6485">MSGFNGNVEARLLEKRFENKLKNFLTNELKTLYNSQLTEFKTASNEDCDLRQRKT</sequence>
<evidence type="ECO:0000313" key="1">
    <source>
        <dbReference type="EMBL" id="BBP42503.1"/>
    </source>
</evidence>
<gene>
    <name evidence="1" type="ORF">THMIRHAT_02490</name>
    <name evidence="2" type="ORF">THMIRHAT_18250</name>
</gene>
<dbReference type="KEGG" id="tzo:THMIRHAT_18250"/>